<reference evidence="2" key="2">
    <citation type="submission" date="2020-09" db="EMBL/GenBank/DDBJ databases">
        <authorList>
            <person name="Sun Q."/>
            <person name="Zhou Y."/>
        </authorList>
    </citation>
    <scope>NUCLEOTIDE SEQUENCE</scope>
    <source>
        <strain evidence="2">CGMCC 4.5737</strain>
    </source>
</reference>
<reference evidence="2" key="1">
    <citation type="journal article" date="2014" name="Int. J. Syst. Evol. Microbiol.">
        <title>Complete genome sequence of Corynebacterium casei LMG S-19264T (=DSM 44701T), isolated from a smear-ripened cheese.</title>
        <authorList>
            <consortium name="US DOE Joint Genome Institute (JGI-PGF)"/>
            <person name="Walter F."/>
            <person name="Albersmeier A."/>
            <person name="Kalinowski J."/>
            <person name="Ruckert C."/>
        </authorList>
    </citation>
    <scope>NUCLEOTIDE SEQUENCE</scope>
    <source>
        <strain evidence="2">CGMCC 4.5737</strain>
    </source>
</reference>
<name>A0A8J3C927_9PSEU</name>
<accession>A0A8J3C927</accession>
<dbReference type="RefSeq" id="WP_189052757.1">
    <property type="nucleotide sequence ID" value="NZ_BMMK01000001.1"/>
</dbReference>
<sequence>MTARCEGQPGGPAPGEGRPHSRTITAVLQRLALLDRVVAESNADDLVPVARTEIQRLAEGWRLLLMVHQPGEGGRCRACPGRFRRRRWPCQVWLMAHRHLIGDGLPHRERRRPLRNTLGRFRRRRRPADHAREGWIRTTPPVPDPLPAAPAPPLEMEHLIQQPHRLLGEDRIIVEEKAVEPPAPAPAFPSLNIVTAPAPTDQRDGPASTAEWSSAADWSSPGEWVEPTTSSGDDTGEWQEPVEPRAGWDPLEPTAAVDHTPQHQDAATAVPPVDPPEPAAALGGTPEWQEAAATVLPFDRVADWLEPDLGSAMAEVTPEPDEPAGTLDGRARPTPATTHSTGASAEWDASPGAVSPAEIAADAAEPFPVVPAETTIELPILLLPIPIGGHLETDSQRIHVAPIVPPGTRLDERPPGSCG</sequence>
<dbReference type="AlphaFoldDB" id="A0A8J3C927"/>
<feature type="region of interest" description="Disordered" evidence="1">
    <location>
        <begin position="314"/>
        <end position="350"/>
    </location>
</feature>
<evidence type="ECO:0000313" key="2">
    <source>
        <dbReference type="EMBL" id="GGM33032.1"/>
    </source>
</evidence>
<dbReference type="EMBL" id="BMMK01000001">
    <property type="protein sequence ID" value="GGM33032.1"/>
    <property type="molecule type" value="Genomic_DNA"/>
</dbReference>
<protein>
    <submittedName>
        <fullName evidence="2">Uncharacterized protein</fullName>
    </submittedName>
</protein>
<proteinExistence type="predicted"/>
<feature type="region of interest" description="Disordered" evidence="1">
    <location>
        <begin position="1"/>
        <end position="21"/>
    </location>
</feature>
<evidence type="ECO:0000313" key="3">
    <source>
        <dbReference type="Proteomes" id="UP000637578"/>
    </source>
</evidence>
<gene>
    <name evidence="2" type="ORF">GCM10012275_00520</name>
</gene>
<organism evidence="2 3">
    <name type="scientific">Longimycelium tulufanense</name>
    <dbReference type="NCBI Taxonomy" id="907463"/>
    <lineage>
        <taxon>Bacteria</taxon>
        <taxon>Bacillati</taxon>
        <taxon>Actinomycetota</taxon>
        <taxon>Actinomycetes</taxon>
        <taxon>Pseudonocardiales</taxon>
        <taxon>Pseudonocardiaceae</taxon>
        <taxon>Longimycelium</taxon>
    </lineage>
</organism>
<feature type="region of interest" description="Disordered" evidence="1">
    <location>
        <begin position="182"/>
        <end position="284"/>
    </location>
</feature>
<keyword evidence="3" id="KW-1185">Reference proteome</keyword>
<evidence type="ECO:0000256" key="1">
    <source>
        <dbReference type="SAM" id="MobiDB-lite"/>
    </source>
</evidence>
<comment type="caution">
    <text evidence="2">The sequence shown here is derived from an EMBL/GenBank/DDBJ whole genome shotgun (WGS) entry which is preliminary data.</text>
</comment>
<dbReference type="Proteomes" id="UP000637578">
    <property type="component" value="Unassembled WGS sequence"/>
</dbReference>